<dbReference type="InterPro" id="IPR047142">
    <property type="entry name" value="OryJ/VirC-like"/>
</dbReference>
<dbReference type="Pfam" id="PF07883">
    <property type="entry name" value="Cupin_2"/>
    <property type="match status" value="1"/>
</dbReference>
<dbReference type="InterPro" id="IPR011051">
    <property type="entry name" value="RmlC_Cupin_sf"/>
</dbReference>
<dbReference type="InterPro" id="IPR013096">
    <property type="entry name" value="Cupin_2"/>
</dbReference>
<dbReference type="Gene3D" id="2.60.120.10">
    <property type="entry name" value="Jelly Rolls"/>
    <property type="match status" value="1"/>
</dbReference>
<dbReference type="PANTHER" id="PTHR36156">
    <property type="entry name" value="SLR2101 PROTEIN"/>
    <property type="match status" value="1"/>
</dbReference>
<dbReference type="EMBL" id="UINC01012946">
    <property type="protein sequence ID" value="SVA56237.1"/>
    <property type="molecule type" value="Genomic_DNA"/>
</dbReference>
<name>A0A381WWF7_9ZZZZ</name>
<evidence type="ECO:0000259" key="1">
    <source>
        <dbReference type="Pfam" id="PF07883"/>
    </source>
</evidence>
<sequence>MKRIVTGHKDGKSVIIESGSPDHVITAPGIIWNELWATFTDTQIPLPENYKETQQANWTSVFPTLGETRVRIVSFDPAQLDIESEESAAAMQRELPGLIEHMEVDDPGMHTTDSVDYGIVLEGRITLELDDGVTEELEAGDIVIQNGTRHAWRYTEKVTIAWILIGVSRSD</sequence>
<dbReference type="SUPFAM" id="SSF51182">
    <property type="entry name" value="RmlC-like cupins"/>
    <property type="match status" value="1"/>
</dbReference>
<feature type="domain" description="Cupin type-2" evidence="1">
    <location>
        <begin position="109"/>
        <end position="165"/>
    </location>
</feature>
<dbReference type="AlphaFoldDB" id="A0A381WWF7"/>
<dbReference type="CDD" id="cd02231">
    <property type="entry name" value="cupin_BLL6423-like"/>
    <property type="match status" value="1"/>
</dbReference>
<organism evidence="2">
    <name type="scientific">marine metagenome</name>
    <dbReference type="NCBI Taxonomy" id="408172"/>
    <lineage>
        <taxon>unclassified sequences</taxon>
        <taxon>metagenomes</taxon>
        <taxon>ecological metagenomes</taxon>
    </lineage>
</organism>
<protein>
    <recommendedName>
        <fullName evidence="1">Cupin type-2 domain-containing protein</fullName>
    </recommendedName>
</protein>
<proteinExistence type="predicted"/>
<dbReference type="InterPro" id="IPR014710">
    <property type="entry name" value="RmlC-like_jellyroll"/>
</dbReference>
<gene>
    <name evidence="2" type="ORF">METZ01_LOCUS109091</name>
</gene>
<evidence type="ECO:0000313" key="2">
    <source>
        <dbReference type="EMBL" id="SVA56237.1"/>
    </source>
</evidence>
<dbReference type="PANTHER" id="PTHR36156:SF2">
    <property type="entry name" value="CUPIN TYPE-2 DOMAIN-CONTAINING PROTEIN"/>
    <property type="match status" value="1"/>
</dbReference>
<accession>A0A381WWF7</accession>
<reference evidence="2" key="1">
    <citation type="submission" date="2018-05" db="EMBL/GenBank/DDBJ databases">
        <authorList>
            <person name="Lanie J.A."/>
            <person name="Ng W.-L."/>
            <person name="Kazmierczak K.M."/>
            <person name="Andrzejewski T.M."/>
            <person name="Davidsen T.M."/>
            <person name="Wayne K.J."/>
            <person name="Tettelin H."/>
            <person name="Glass J.I."/>
            <person name="Rusch D."/>
            <person name="Podicherti R."/>
            <person name="Tsui H.-C.T."/>
            <person name="Winkler M.E."/>
        </authorList>
    </citation>
    <scope>NUCLEOTIDE SEQUENCE</scope>
</reference>